<dbReference type="InterPro" id="IPR051806">
    <property type="entry name" value="HAD-like_SPP"/>
</dbReference>
<keyword evidence="1" id="KW-0378">Hydrolase</keyword>
<dbReference type="PANTHER" id="PTHR43481:SF4">
    <property type="entry name" value="GLYCEROL-1-PHOSPHATE PHOSPHOHYDROLASE 1-RELATED"/>
    <property type="match status" value="1"/>
</dbReference>
<dbReference type="InterPro" id="IPR041492">
    <property type="entry name" value="HAD_2"/>
</dbReference>
<name>A0ABV5CIY4_9ACTN</name>
<comment type="caution">
    <text evidence="1">The sequence shown here is derived from an EMBL/GenBank/DDBJ whole genome shotgun (WGS) entry which is preliminary data.</text>
</comment>
<evidence type="ECO:0000313" key="1">
    <source>
        <dbReference type="EMBL" id="MFB6391959.1"/>
    </source>
</evidence>
<dbReference type="SFLD" id="SFLDG01129">
    <property type="entry name" value="C1.5:_HAD__Beta-PGM__Phosphata"/>
    <property type="match status" value="1"/>
</dbReference>
<dbReference type="PANTHER" id="PTHR43481">
    <property type="entry name" value="FRUCTOSE-1-PHOSPHATE PHOSPHATASE"/>
    <property type="match status" value="1"/>
</dbReference>
<dbReference type="PRINTS" id="PR00413">
    <property type="entry name" value="HADHALOGNASE"/>
</dbReference>
<dbReference type="InterPro" id="IPR023198">
    <property type="entry name" value="PGP-like_dom2"/>
</dbReference>
<accession>A0ABV5CIY4</accession>
<dbReference type="InterPro" id="IPR006439">
    <property type="entry name" value="HAD-SF_hydro_IA"/>
</dbReference>
<sequence length="225" mass="23993">MTVKALIFDFDGLLMDTETTLLESWRWEWRRHGLEFDPVGFFADHGGDANEPRYAALAATVGSAYDRESSHALRMAYRAELNAALEPAPGIVGWLDRAAELGLRLAVASSSPVTHVGAMLDQAGLRGRFEVLATGEEVDAHKPDPAVYLLTLRRLGLAAGEAVAFEDTAHGVAAAHRAGLRCVAVPNPHADDARFTAADLLLTSAADLSLDAVMAALAGHAGQRR</sequence>
<evidence type="ECO:0000313" key="2">
    <source>
        <dbReference type="Proteomes" id="UP001582793"/>
    </source>
</evidence>
<protein>
    <submittedName>
        <fullName evidence="1">HAD-IA family hydrolase</fullName>
    </submittedName>
</protein>
<dbReference type="SUPFAM" id="SSF56784">
    <property type="entry name" value="HAD-like"/>
    <property type="match status" value="1"/>
</dbReference>
<dbReference type="SFLD" id="SFLDS00003">
    <property type="entry name" value="Haloacid_Dehalogenase"/>
    <property type="match status" value="1"/>
</dbReference>
<proteinExistence type="predicted"/>
<organism evidence="1 2">
    <name type="scientific">Polymorphospora lycopeni</name>
    <dbReference type="NCBI Taxonomy" id="3140240"/>
    <lineage>
        <taxon>Bacteria</taxon>
        <taxon>Bacillati</taxon>
        <taxon>Actinomycetota</taxon>
        <taxon>Actinomycetes</taxon>
        <taxon>Micromonosporales</taxon>
        <taxon>Micromonosporaceae</taxon>
        <taxon>Polymorphospora</taxon>
    </lineage>
</organism>
<dbReference type="Gene3D" id="1.10.150.240">
    <property type="entry name" value="Putative phosphatase, domain 2"/>
    <property type="match status" value="1"/>
</dbReference>
<dbReference type="GO" id="GO:0016787">
    <property type="term" value="F:hydrolase activity"/>
    <property type="evidence" value="ECO:0007669"/>
    <property type="project" value="UniProtKB-KW"/>
</dbReference>
<dbReference type="NCBIfam" id="TIGR01509">
    <property type="entry name" value="HAD-SF-IA-v3"/>
    <property type="match status" value="1"/>
</dbReference>
<dbReference type="EMBL" id="JBCGDC010000004">
    <property type="protein sequence ID" value="MFB6391959.1"/>
    <property type="molecule type" value="Genomic_DNA"/>
</dbReference>
<dbReference type="Proteomes" id="UP001582793">
    <property type="component" value="Unassembled WGS sequence"/>
</dbReference>
<dbReference type="Gene3D" id="3.40.50.1000">
    <property type="entry name" value="HAD superfamily/HAD-like"/>
    <property type="match status" value="1"/>
</dbReference>
<gene>
    <name evidence="1" type="ORF">AAFH96_02410</name>
</gene>
<keyword evidence="2" id="KW-1185">Reference proteome</keyword>
<dbReference type="Pfam" id="PF13419">
    <property type="entry name" value="HAD_2"/>
    <property type="match status" value="1"/>
</dbReference>
<dbReference type="RefSeq" id="WP_375732850.1">
    <property type="nucleotide sequence ID" value="NZ_JBCGDC010000004.1"/>
</dbReference>
<dbReference type="InterPro" id="IPR023214">
    <property type="entry name" value="HAD_sf"/>
</dbReference>
<reference evidence="1 2" key="1">
    <citation type="submission" date="2024-04" db="EMBL/GenBank/DDBJ databases">
        <title>Polymorphospora sp. isolated from Baiyangdian Lake in Xiong'an New Area.</title>
        <authorList>
            <person name="Zhang X."/>
            <person name="Liu J."/>
        </authorList>
    </citation>
    <scope>NUCLEOTIDE SEQUENCE [LARGE SCALE GENOMIC DNA]</scope>
    <source>
        <strain evidence="1 2">2-325</strain>
    </source>
</reference>
<dbReference type="InterPro" id="IPR036412">
    <property type="entry name" value="HAD-like_sf"/>
</dbReference>